<sequence length="71" mass="7731">MVFLRCFSKGTLFSCMVGVVLGYPSWRLSHLGVKEAHYRANISESGCILLHEGSGSMTGLLIEKEKGIVVS</sequence>
<proteinExistence type="predicted"/>
<dbReference type="AlphaFoldDB" id="A0A840E037"/>
<evidence type="ECO:0000313" key="1">
    <source>
        <dbReference type="EMBL" id="MBB4076257.1"/>
    </source>
</evidence>
<evidence type="ECO:0000313" key="2">
    <source>
        <dbReference type="Proteomes" id="UP000585970"/>
    </source>
</evidence>
<reference evidence="1 2" key="1">
    <citation type="submission" date="2020-08" db="EMBL/GenBank/DDBJ databases">
        <title>Genomic Encyclopedia of Type Strains, Phase IV (KMG-IV): sequencing the most valuable type-strain genomes for metagenomic binning, comparative biology and taxonomic classification.</title>
        <authorList>
            <person name="Goeker M."/>
        </authorList>
    </citation>
    <scope>NUCLEOTIDE SEQUENCE [LARGE SCALE GENOMIC DNA]</scope>
    <source>
        <strain evidence="1 2">DSM 100694</strain>
    </source>
</reference>
<dbReference type="Proteomes" id="UP000585970">
    <property type="component" value="Unassembled WGS sequence"/>
</dbReference>
<dbReference type="EMBL" id="JACIFE010000003">
    <property type="protein sequence ID" value="MBB4076257.1"/>
    <property type="molecule type" value="Genomic_DNA"/>
</dbReference>
<protein>
    <submittedName>
        <fullName evidence="1">Uncharacterized protein</fullName>
    </submittedName>
</protein>
<comment type="caution">
    <text evidence="1">The sequence shown here is derived from an EMBL/GenBank/DDBJ whole genome shotgun (WGS) entry which is preliminary data.</text>
</comment>
<organism evidence="1 2">
    <name type="scientific">Bartonella fuyuanensis</name>
    <dbReference type="NCBI Taxonomy" id="1460968"/>
    <lineage>
        <taxon>Bacteria</taxon>
        <taxon>Pseudomonadati</taxon>
        <taxon>Pseudomonadota</taxon>
        <taxon>Alphaproteobacteria</taxon>
        <taxon>Hyphomicrobiales</taxon>
        <taxon>Bartonellaceae</taxon>
        <taxon>Bartonella</taxon>
    </lineage>
</organism>
<accession>A0A840E037</accession>
<gene>
    <name evidence="1" type="ORF">GGR08_000550</name>
</gene>
<keyword evidence="2" id="KW-1185">Reference proteome</keyword>
<name>A0A840E037_9HYPH</name>